<comment type="caution">
    <text evidence="3">The sequence shown here is derived from an EMBL/GenBank/DDBJ whole genome shotgun (WGS) entry which is preliminary data.</text>
</comment>
<evidence type="ECO:0000259" key="2">
    <source>
        <dbReference type="Pfam" id="PF21847"/>
    </source>
</evidence>
<dbReference type="Proteomes" id="UP000553059">
    <property type="component" value="Unassembled WGS sequence"/>
</dbReference>
<feature type="region of interest" description="Disordered" evidence="1">
    <location>
        <begin position="1"/>
        <end position="28"/>
    </location>
</feature>
<protein>
    <recommendedName>
        <fullName evidence="2">DUF6906 domain-containing protein</fullName>
    </recommendedName>
</protein>
<dbReference type="AlphaFoldDB" id="A0A7C6Z4V5"/>
<evidence type="ECO:0000313" key="3">
    <source>
        <dbReference type="EMBL" id="HHY27185.1"/>
    </source>
</evidence>
<dbReference type="EMBL" id="DUTF01000241">
    <property type="protein sequence ID" value="HHY27185.1"/>
    <property type="molecule type" value="Genomic_DNA"/>
</dbReference>
<reference evidence="3 4" key="1">
    <citation type="journal article" date="2020" name="Biotechnol. Biofuels">
        <title>New insights from the biogas microbiome by comprehensive genome-resolved metagenomics of nearly 1600 species originating from multiple anaerobic digesters.</title>
        <authorList>
            <person name="Campanaro S."/>
            <person name="Treu L."/>
            <person name="Rodriguez-R L.M."/>
            <person name="Kovalovszki A."/>
            <person name="Ziels R.M."/>
            <person name="Maus I."/>
            <person name="Zhu X."/>
            <person name="Kougias P.G."/>
            <person name="Basile A."/>
            <person name="Luo G."/>
            <person name="Schluter A."/>
            <person name="Konstantinidis K.T."/>
            <person name="Angelidaki I."/>
        </authorList>
    </citation>
    <scope>NUCLEOTIDE SEQUENCE [LARGE SCALE GENOMIC DNA]</scope>
    <source>
        <strain evidence="3">AS05jafATM_4</strain>
    </source>
</reference>
<organism evidence="3 4">
    <name type="scientific">Desulfitobacterium dehalogenans</name>
    <dbReference type="NCBI Taxonomy" id="36854"/>
    <lineage>
        <taxon>Bacteria</taxon>
        <taxon>Bacillati</taxon>
        <taxon>Bacillota</taxon>
        <taxon>Clostridia</taxon>
        <taxon>Eubacteriales</taxon>
        <taxon>Desulfitobacteriaceae</taxon>
        <taxon>Desulfitobacterium</taxon>
    </lineage>
</organism>
<accession>A0A7C6Z4V5</accession>
<feature type="domain" description="DUF6906" evidence="2">
    <location>
        <begin position="21"/>
        <end position="69"/>
    </location>
</feature>
<evidence type="ECO:0000313" key="4">
    <source>
        <dbReference type="Proteomes" id="UP000553059"/>
    </source>
</evidence>
<evidence type="ECO:0000256" key="1">
    <source>
        <dbReference type="SAM" id="MobiDB-lite"/>
    </source>
</evidence>
<dbReference type="InterPro" id="IPR054201">
    <property type="entry name" value="DUF6906"/>
</dbReference>
<dbReference type="Pfam" id="PF21847">
    <property type="entry name" value="DUF6906"/>
    <property type="match status" value="1"/>
</dbReference>
<gene>
    <name evidence="3" type="ORF">GX523_10680</name>
</gene>
<sequence>MPNLRSAMYAHTAQRGEMPVKHGKNPTRRQKELIKARRLNPDSWMVTKDTPTEMEIVHRITDSVRVIRK</sequence>
<name>A0A7C6Z4V5_9FIRM</name>
<proteinExistence type="predicted"/>